<dbReference type="EMBL" id="RXHU01000016">
    <property type="protein sequence ID" value="RTE10581.1"/>
    <property type="molecule type" value="Genomic_DNA"/>
</dbReference>
<evidence type="ECO:0000259" key="3">
    <source>
        <dbReference type="Pfam" id="PF13478"/>
    </source>
</evidence>
<dbReference type="PANTHER" id="PTHR30388:SF6">
    <property type="entry name" value="XANTHINE DEHYDROGENASE SUBUNIT A-RELATED"/>
    <property type="match status" value="1"/>
</dbReference>
<dbReference type="RefSeq" id="WP_126140396.1">
    <property type="nucleotide sequence ID" value="NZ_RXHU01000016.1"/>
</dbReference>
<evidence type="ECO:0000256" key="1">
    <source>
        <dbReference type="SAM" id="MobiDB-lite"/>
    </source>
</evidence>
<feature type="domain" description="XdhC- CoxI" evidence="2">
    <location>
        <begin position="18"/>
        <end position="77"/>
    </location>
</feature>
<evidence type="ECO:0000259" key="2">
    <source>
        <dbReference type="Pfam" id="PF02625"/>
    </source>
</evidence>
<dbReference type="Pfam" id="PF02625">
    <property type="entry name" value="XdhC_CoxI"/>
    <property type="match status" value="1"/>
</dbReference>
<dbReference type="InterPro" id="IPR027051">
    <property type="entry name" value="XdhC_Rossmann_dom"/>
</dbReference>
<dbReference type="PANTHER" id="PTHR30388">
    <property type="entry name" value="ALDEHYDE OXIDOREDUCTASE MOLYBDENUM COFACTOR ASSEMBLY PROTEIN"/>
    <property type="match status" value="1"/>
</dbReference>
<accession>A0A430JHQ8</accession>
<dbReference type="InterPro" id="IPR052698">
    <property type="entry name" value="MoCofactor_Util/Proc"/>
</dbReference>
<dbReference type="InterPro" id="IPR003777">
    <property type="entry name" value="XdhC_CoxI"/>
</dbReference>
<dbReference type="AlphaFoldDB" id="A0A430JHQ8"/>
<protein>
    <submittedName>
        <fullName evidence="4">XdhC/CoxI family protein</fullName>
    </submittedName>
</protein>
<keyword evidence="5" id="KW-1185">Reference proteome</keyword>
<proteinExistence type="predicted"/>
<name>A0A430JHQ8_9BACL</name>
<dbReference type="OrthoDB" id="9773039at2"/>
<reference evidence="4 5" key="1">
    <citation type="submission" date="2018-12" db="EMBL/GenBank/DDBJ databases">
        <title>Bacillus ochoae sp. nov., Paenibacillus whitsoniae sp. nov., Paenibacillus spiritus sp. nov. Isolated from the Mars Exploration Rover during spacecraft assembly.</title>
        <authorList>
            <person name="Seuylemezian A."/>
            <person name="Vaishampayan P."/>
        </authorList>
    </citation>
    <scope>NUCLEOTIDE SEQUENCE [LARGE SCALE GENOMIC DNA]</scope>
    <source>
        <strain evidence="4 5">MER 54</strain>
    </source>
</reference>
<evidence type="ECO:0000313" key="5">
    <source>
        <dbReference type="Proteomes" id="UP000276128"/>
    </source>
</evidence>
<feature type="compositionally biased region" description="Basic and acidic residues" evidence="1">
    <location>
        <begin position="341"/>
        <end position="412"/>
    </location>
</feature>
<dbReference type="Gene3D" id="3.40.50.720">
    <property type="entry name" value="NAD(P)-binding Rossmann-like Domain"/>
    <property type="match status" value="1"/>
</dbReference>
<feature type="domain" description="XdhC Rossmann" evidence="3">
    <location>
        <begin position="198"/>
        <end position="333"/>
    </location>
</feature>
<organism evidence="4 5">
    <name type="scientific">Paenibacillus whitsoniae</name>
    <dbReference type="NCBI Taxonomy" id="2496558"/>
    <lineage>
        <taxon>Bacteria</taxon>
        <taxon>Bacillati</taxon>
        <taxon>Bacillota</taxon>
        <taxon>Bacilli</taxon>
        <taxon>Bacillales</taxon>
        <taxon>Paenibacillaceae</taxon>
        <taxon>Paenibacillus</taxon>
    </lineage>
</organism>
<comment type="caution">
    <text evidence="4">The sequence shown here is derived from an EMBL/GenBank/DDBJ whole genome shotgun (WGS) entry which is preliminary data.</text>
</comment>
<dbReference type="Proteomes" id="UP000276128">
    <property type="component" value="Unassembled WGS sequence"/>
</dbReference>
<gene>
    <name evidence="4" type="ORF">EJQ19_06505</name>
</gene>
<evidence type="ECO:0000313" key="4">
    <source>
        <dbReference type="EMBL" id="RTE10581.1"/>
    </source>
</evidence>
<feature type="region of interest" description="Disordered" evidence="1">
    <location>
        <begin position="339"/>
        <end position="439"/>
    </location>
</feature>
<sequence>MDVYDILEAVEHNPLAHVLATVIHVEGHAYRKQGAIMVLMADGRTIGSISPGCLEADLAAYVPSVWDSQKPQMVEYDMRPADDFGWGETIGCGGLIRILLEPIAGELLVHLLIAKASLDRGDAVELIREYGEGYSDVRYALSMVREAPGVLRACEDRGAFEAQAISGERFLVKGHEFTNKRALSAFGTVTRLEPKPRLIIFGANPDAAPLVQMAANSGFRVVVADWRDALCTMERFPGASEAVVAFPEALAARLALTPGDYVIIMSHQFEKDEAFVRQIAPFPLRYLGIMGSRERTERLMAGLRQPKWLHYPVGLPIGSEGAYENAISMTAELIAVKRGVRGSETESPRDDQGDVTERSVCDDRGSGKGSSVRDDQGDVTERSVRDHRGGKGSSAKDDQGDVTERSTHDHRGSGGYAQGAWVSTGRASTTSRTQGGGAS</sequence>
<dbReference type="Pfam" id="PF13478">
    <property type="entry name" value="XdhC_C"/>
    <property type="match status" value="1"/>
</dbReference>